<dbReference type="EMBL" id="MUXE01000057">
    <property type="protein sequence ID" value="PUE63300.1"/>
    <property type="molecule type" value="Genomic_DNA"/>
</dbReference>
<evidence type="ECO:0000313" key="1">
    <source>
        <dbReference type="EMBL" id="PUE63300.1"/>
    </source>
</evidence>
<dbReference type="AlphaFoldDB" id="A0A363CW04"/>
<name>A0A363CW04_9BACT</name>
<organism evidence="1 2">
    <name type="scientific">Arcobacter caeni</name>
    <dbReference type="NCBI Taxonomy" id="1912877"/>
    <lineage>
        <taxon>Bacteria</taxon>
        <taxon>Pseudomonadati</taxon>
        <taxon>Campylobacterota</taxon>
        <taxon>Epsilonproteobacteria</taxon>
        <taxon>Campylobacterales</taxon>
        <taxon>Arcobacteraceae</taxon>
        <taxon>Arcobacter</taxon>
    </lineage>
</organism>
<protein>
    <submittedName>
        <fullName evidence="1">Uncharacterized protein</fullName>
    </submittedName>
</protein>
<gene>
    <name evidence="1" type="ORF">B0174_12060</name>
</gene>
<comment type="caution">
    <text evidence="1">The sequence shown here is derived from an EMBL/GenBank/DDBJ whole genome shotgun (WGS) entry which is preliminary data.</text>
</comment>
<accession>A0A363CW04</accession>
<feature type="non-terminal residue" evidence="1">
    <location>
        <position position="175"/>
    </location>
</feature>
<dbReference type="Proteomes" id="UP000251135">
    <property type="component" value="Unassembled WGS sequence"/>
</dbReference>
<evidence type="ECO:0000313" key="2">
    <source>
        <dbReference type="Proteomes" id="UP000251135"/>
    </source>
</evidence>
<reference evidence="1 2" key="1">
    <citation type="submission" date="2017-02" db="EMBL/GenBank/DDBJ databases">
        <title>Arcobacter caeni sp. nov, a new Arcobacter species isolated from reclaimed water.</title>
        <authorList>
            <person name="Figueras M.J."/>
            <person name="Perez-Cataluna A."/>
            <person name="Salas-Masso N."/>
        </authorList>
    </citation>
    <scope>NUCLEOTIDE SEQUENCE [LARGE SCALE GENOMIC DNA]</scope>
    <source>
        <strain evidence="1 2">RW17-10</strain>
    </source>
</reference>
<sequence length="175" mass="20639">MGHFIKIKSLNDIVDTLKLHFYPNTNITLEEIEILNQNITDFVELKKEAMQIKNQDNQKRFVNTTFANHKFRVMAVSQSSFNVVLQNGDISISLLKYSNRHSNPLIKVEFRAEFLLRSGYKNAIQYVKNIINNLFENYFIKVSEIHLAKDIQGYEFNPFDIHRFKTLSKHKTVFH</sequence>
<keyword evidence="2" id="KW-1185">Reference proteome</keyword>
<proteinExistence type="predicted"/>